<gene>
    <name evidence="4" type="ORF">SAMN05421812_108128</name>
</gene>
<dbReference type="AlphaFoldDB" id="A0A239NDN9"/>
<keyword evidence="2 4" id="KW-0808">Transferase</keyword>
<dbReference type="GO" id="GO:0032259">
    <property type="term" value="P:methylation"/>
    <property type="evidence" value="ECO:0007669"/>
    <property type="project" value="UniProtKB-KW"/>
</dbReference>
<dbReference type="CDD" id="cd02440">
    <property type="entry name" value="AdoMet_MTases"/>
    <property type="match status" value="1"/>
</dbReference>
<proteinExistence type="predicted"/>
<dbReference type="EMBL" id="FZPH01000008">
    <property type="protein sequence ID" value="SNT52398.1"/>
    <property type="molecule type" value="Genomic_DNA"/>
</dbReference>
<protein>
    <submittedName>
        <fullName evidence="4">Methyltransferase domain-containing protein</fullName>
    </submittedName>
</protein>
<evidence type="ECO:0000256" key="1">
    <source>
        <dbReference type="ARBA" id="ARBA00022603"/>
    </source>
</evidence>
<evidence type="ECO:0000313" key="5">
    <source>
        <dbReference type="Proteomes" id="UP000198362"/>
    </source>
</evidence>
<dbReference type="InterPro" id="IPR041698">
    <property type="entry name" value="Methyltransf_25"/>
</dbReference>
<dbReference type="Proteomes" id="UP000198362">
    <property type="component" value="Unassembled WGS sequence"/>
</dbReference>
<keyword evidence="5" id="KW-1185">Reference proteome</keyword>
<dbReference type="SUPFAM" id="SSF53335">
    <property type="entry name" value="S-adenosyl-L-methionine-dependent methyltransferases"/>
    <property type="match status" value="1"/>
</dbReference>
<dbReference type="Gene3D" id="3.40.50.150">
    <property type="entry name" value="Vaccinia Virus protein VP39"/>
    <property type="match status" value="1"/>
</dbReference>
<evidence type="ECO:0000259" key="3">
    <source>
        <dbReference type="Pfam" id="PF13649"/>
    </source>
</evidence>
<sequence length="219" mass="24033">MIVLEPDFVTKTRTSYNTIAVGYADLFADELERWPLHRALLTWFAEIVGDGPVLDVGCGPGRTTGFLHGLGVDIAGLDLTPGFLAIARAENPDITFTEGSMLDLNQAPGSLAGLLANYSLIHLPDEVLPEVLARFHRALRSGGLLWVAFQVGDEPRHRTEAWGHEIDLVFRRRQPDQVAAFLAAAGFDVQVRVVREPIHDELTPHAILVASKRPDSDLL</sequence>
<dbReference type="PANTHER" id="PTHR43861:SF1">
    <property type="entry name" value="TRANS-ACONITATE 2-METHYLTRANSFERASE"/>
    <property type="match status" value="1"/>
</dbReference>
<evidence type="ECO:0000256" key="2">
    <source>
        <dbReference type="ARBA" id="ARBA00022679"/>
    </source>
</evidence>
<organism evidence="4 5">
    <name type="scientific">Asanoa hainanensis</name>
    <dbReference type="NCBI Taxonomy" id="560556"/>
    <lineage>
        <taxon>Bacteria</taxon>
        <taxon>Bacillati</taxon>
        <taxon>Actinomycetota</taxon>
        <taxon>Actinomycetes</taxon>
        <taxon>Micromonosporales</taxon>
        <taxon>Micromonosporaceae</taxon>
        <taxon>Asanoa</taxon>
    </lineage>
</organism>
<dbReference type="InterPro" id="IPR029063">
    <property type="entry name" value="SAM-dependent_MTases_sf"/>
</dbReference>
<keyword evidence="1 4" id="KW-0489">Methyltransferase</keyword>
<accession>A0A239NDN9</accession>
<reference evidence="4 5" key="1">
    <citation type="submission" date="2017-06" db="EMBL/GenBank/DDBJ databases">
        <authorList>
            <person name="Kim H.J."/>
            <person name="Triplett B.A."/>
        </authorList>
    </citation>
    <scope>NUCLEOTIDE SEQUENCE [LARGE SCALE GENOMIC DNA]</scope>
    <source>
        <strain evidence="4 5">CGMCC 4.5593</strain>
    </source>
</reference>
<dbReference type="GO" id="GO:0008168">
    <property type="term" value="F:methyltransferase activity"/>
    <property type="evidence" value="ECO:0007669"/>
    <property type="project" value="UniProtKB-KW"/>
</dbReference>
<name>A0A239NDN9_9ACTN</name>
<dbReference type="PANTHER" id="PTHR43861">
    <property type="entry name" value="TRANS-ACONITATE 2-METHYLTRANSFERASE-RELATED"/>
    <property type="match status" value="1"/>
</dbReference>
<dbReference type="Pfam" id="PF13649">
    <property type="entry name" value="Methyltransf_25"/>
    <property type="match status" value="1"/>
</dbReference>
<feature type="domain" description="Methyltransferase" evidence="3">
    <location>
        <begin position="53"/>
        <end position="143"/>
    </location>
</feature>
<dbReference type="OrthoDB" id="9805171at2"/>
<dbReference type="RefSeq" id="WP_089251308.1">
    <property type="nucleotide sequence ID" value="NZ_FZPH01000008.1"/>
</dbReference>
<evidence type="ECO:0000313" key="4">
    <source>
        <dbReference type="EMBL" id="SNT52398.1"/>
    </source>
</evidence>